<evidence type="ECO:0000256" key="8">
    <source>
        <dbReference type="SAM" id="Phobius"/>
    </source>
</evidence>
<keyword evidence="7 8" id="KW-0472">Membrane</keyword>
<dbReference type="Pfam" id="PF01032">
    <property type="entry name" value="FecCD"/>
    <property type="match status" value="1"/>
</dbReference>
<evidence type="ECO:0000313" key="10">
    <source>
        <dbReference type="Proteomes" id="UP001597252"/>
    </source>
</evidence>
<comment type="similarity">
    <text evidence="2">Belongs to the binding-protein-dependent transport system permease family. FecCD subfamily.</text>
</comment>
<evidence type="ECO:0000256" key="4">
    <source>
        <dbReference type="ARBA" id="ARBA00022475"/>
    </source>
</evidence>
<dbReference type="SUPFAM" id="SSF81345">
    <property type="entry name" value="ABC transporter involved in vitamin B12 uptake, BtuC"/>
    <property type="match status" value="1"/>
</dbReference>
<keyword evidence="6 8" id="KW-1133">Transmembrane helix</keyword>
<dbReference type="InterPro" id="IPR037294">
    <property type="entry name" value="ABC_BtuC-like"/>
</dbReference>
<evidence type="ECO:0000313" key="9">
    <source>
        <dbReference type="EMBL" id="MFD1485867.1"/>
    </source>
</evidence>
<gene>
    <name evidence="9" type="ORF">ACFQ5J_11580</name>
</gene>
<feature type="transmembrane region" description="Helical" evidence="8">
    <location>
        <begin position="293"/>
        <end position="312"/>
    </location>
</feature>
<comment type="caution">
    <text evidence="9">The sequence shown here is derived from an EMBL/GenBank/DDBJ whole genome shotgun (WGS) entry which is preliminary data.</text>
</comment>
<dbReference type="CDD" id="cd06550">
    <property type="entry name" value="TM_ABC_iron-siderophores_like"/>
    <property type="match status" value="1"/>
</dbReference>
<protein>
    <submittedName>
        <fullName evidence="9">FecCD family ABC transporter permease</fullName>
    </submittedName>
</protein>
<evidence type="ECO:0000256" key="6">
    <source>
        <dbReference type="ARBA" id="ARBA00022989"/>
    </source>
</evidence>
<keyword evidence="10" id="KW-1185">Reference proteome</keyword>
<feature type="transmembrane region" description="Helical" evidence="8">
    <location>
        <begin position="43"/>
        <end position="67"/>
    </location>
</feature>
<feature type="transmembrane region" description="Helical" evidence="8">
    <location>
        <begin position="176"/>
        <end position="197"/>
    </location>
</feature>
<proteinExistence type="inferred from homology"/>
<evidence type="ECO:0000256" key="3">
    <source>
        <dbReference type="ARBA" id="ARBA00022448"/>
    </source>
</evidence>
<evidence type="ECO:0000256" key="2">
    <source>
        <dbReference type="ARBA" id="ARBA00007935"/>
    </source>
</evidence>
<keyword evidence="3" id="KW-0813">Transport</keyword>
<dbReference type="Gene3D" id="1.10.3470.10">
    <property type="entry name" value="ABC transporter involved in vitamin B12 uptake, BtuC"/>
    <property type="match status" value="1"/>
</dbReference>
<feature type="transmembrane region" description="Helical" evidence="8">
    <location>
        <begin position="134"/>
        <end position="156"/>
    </location>
</feature>
<sequence length="319" mass="32679">MGIALALLVLVCGVAICVGNYALTPSQVLQALGHTQTPAGMVVALRVVRLVAVVLVGAGLSMAGATYQAVFANGLASPNVLGVATGASVGAAFAILCGWPLWAVEGCAFISGLATVSLTLTLSRLLPQKQTLNLVLAGMIAGGLATSCLGLIKYIADPQDQLQSIVFWELGSFAKVDQTALTVIAPVLSLAGGFLLAARWRLNALTLDDDAIVALGLSPRANRNAMVVAATLLTAASVCLCGEVGWVGLVVPHLARSFVGSDNRRVLPLTAVIGATVLLTADTFARSVSVNDIPLSIITGFIGVPVLIVILLRRQPLGL</sequence>
<keyword evidence="4" id="KW-1003">Cell membrane</keyword>
<dbReference type="RefSeq" id="WP_379896789.1">
    <property type="nucleotide sequence ID" value="NZ_JBHTON010000045.1"/>
</dbReference>
<dbReference type="InterPro" id="IPR000522">
    <property type="entry name" value="ABC_transptr_permease_BtuC"/>
</dbReference>
<feature type="transmembrane region" description="Helical" evidence="8">
    <location>
        <begin position="266"/>
        <end position="287"/>
    </location>
</feature>
<name>A0ABW4E7P2_9LACO</name>
<dbReference type="PANTHER" id="PTHR30472">
    <property type="entry name" value="FERRIC ENTEROBACTIN TRANSPORT SYSTEM PERMEASE PROTEIN"/>
    <property type="match status" value="1"/>
</dbReference>
<dbReference type="Proteomes" id="UP001597252">
    <property type="component" value="Unassembled WGS sequence"/>
</dbReference>
<evidence type="ECO:0000256" key="1">
    <source>
        <dbReference type="ARBA" id="ARBA00004651"/>
    </source>
</evidence>
<dbReference type="PANTHER" id="PTHR30472:SF70">
    <property type="entry name" value="MOLYBDATE IMPORT SYSTEM PERMEASE PROTEIN MOLB"/>
    <property type="match status" value="1"/>
</dbReference>
<dbReference type="EMBL" id="JBHTON010000045">
    <property type="protein sequence ID" value="MFD1485867.1"/>
    <property type="molecule type" value="Genomic_DNA"/>
</dbReference>
<evidence type="ECO:0000256" key="7">
    <source>
        <dbReference type="ARBA" id="ARBA00023136"/>
    </source>
</evidence>
<accession>A0ABW4E7P2</accession>
<keyword evidence="5 8" id="KW-0812">Transmembrane</keyword>
<organism evidence="9 10">
    <name type="scientific">Lacticaseibacillus baoqingensis</name>
    <dbReference type="NCBI Taxonomy" id="2486013"/>
    <lineage>
        <taxon>Bacteria</taxon>
        <taxon>Bacillati</taxon>
        <taxon>Bacillota</taxon>
        <taxon>Bacilli</taxon>
        <taxon>Lactobacillales</taxon>
        <taxon>Lactobacillaceae</taxon>
        <taxon>Lacticaseibacillus</taxon>
    </lineage>
</organism>
<feature type="transmembrane region" description="Helical" evidence="8">
    <location>
        <begin position="79"/>
        <end position="102"/>
    </location>
</feature>
<comment type="subcellular location">
    <subcellularLocation>
        <location evidence="1">Cell membrane</location>
        <topology evidence="1">Multi-pass membrane protein</topology>
    </subcellularLocation>
</comment>
<evidence type="ECO:0000256" key="5">
    <source>
        <dbReference type="ARBA" id="ARBA00022692"/>
    </source>
</evidence>
<feature type="transmembrane region" description="Helical" evidence="8">
    <location>
        <begin position="108"/>
        <end position="127"/>
    </location>
</feature>
<reference evidence="10" key="1">
    <citation type="journal article" date="2019" name="Int. J. Syst. Evol. Microbiol.">
        <title>The Global Catalogue of Microorganisms (GCM) 10K type strain sequencing project: providing services to taxonomists for standard genome sequencing and annotation.</title>
        <authorList>
            <consortium name="The Broad Institute Genomics Platform"/>
            <consortium name="The Broad Institute Genome Sequencing Center for Infectious Disease"/>
            <person name="Wu L."/>
            <person name="Ma J."/>
        </authorList>
    </citation>
    <scope>NUCLEOTIDE SEQUENCE [LARGE SCALE GENOMIC DNA]</scope>
    <source>
        <strain evidence="10">CCM 8903</strain>
    </source>
</reference>